<dbReference type="EMBL" id="CP001700">
    <property type="protein sequence ID" value="ACU74965.1"/>
    <property type="molecule type" value="Genomic_DNA"/>
</dbReference>
<gene>
    <name evidence="2" type="ordered locus">Caci_6110</name>
</gene>
<organism evidence="2 3">
    <name type="scientific">Catenulispora acidiphila (strain DSM 44928 / JCM 14897 / NBRC 102108 / NRRL B-24433 / ID139908)</name>
    <dbReference type="NCBI Taxonomy" id="479433"/>
    <lineage>
        <taxon>Bacteria</taxon>
        <taxon>Bacillati</taxon>
        <taxon>Actinomycetota</taxon>
        <taxon>Actinomycetes</taxon>
        <taxon>Catenulisporales</taxon>
        <taxon>Catenulisporaceae</taxon>
        <taxon>Catenulispora</taxon>
    </lineage>
</organism>
<proteinExistence type="predicted"/>
<dbReference type="AlphaFoldDB" id="C7QGT5"/>
<keyword evidence="1" id="KW-0732">Signal</keyword>
<dbReference type="OrthoDB" id="3586357at2"/>
<protein>
    <submittedName>
        <fullName evidence="2">Uncharacterized protein</fullName>
    </submittedName>
</protein>
<feature type="signal peptide" evidence="1">
    <location>
        <begin position="1"/>
        <end position="27"/>
    </location>
</feature>
<sequence length="663" mass="68354" precursor="true">MLARIRRVPTLATAVALGLATAAGAAAASAPPAAAPASAPAQHTLAAPATTALPNGDRVLVTGTGPGASIVVQAPDGRTVPATRYTPDAHHAYVIPDSVLAHPAQLNPAQYEIPALSTAKAPAATPFYPLSILQINAVGLDGAPADATTFLTNVDDVNKWSVPLPVAGGIERVAVPTGHYAATTIFSTYDQTTGIGTTHVVSQLDLDVTAGGVTTATADERTATAQVTANTPKPTVTDFLDLSYVRTDVNGLTGGVSVGGSGDTYVAPTGTAKVGTFSYDVLAWGGESPAGTKDPYRYDLMFPAVDHVDANQNQRVDTSKLTTTHNTVDSDAGNPRHDGEYLMGPVSPTLGGIQAGHIITVPETLTTYTGAPVGDEQWYGNFMNALPEPGTGFPAALLFGQTAPIYQGKTELWRTWGHGPLTPQVGQFKNPTGCNACSDEGTIDLGLTALTDSNPDSFTNFLGPATGHFTVYRDGTQVFSQDNTSGTELTGQAQQAATYRMVFDLDVSQFPITQSTVSHTDVTVPYTPKADPKQTLPAGDYCSAQGSSSSACSILPVINLNYQLATDDTNTSHGPAAALLLTVGHQSYNGVGSDAKATGATVSVSYDKGATWTPAAMVPAGQNRYAALWKNGAKGSTPWLKVTATDALGGSITQTTANAYTVG</sequence>
<dbReference type="HOGENOM" id="CLU_024182_0_0_11"/>
<reference evidence="2 3" key="1">
    <citation type="journal article" date="2009" name="Stand. Genomic Sci.">
        <title>Complete genome sequence of Catenulispora acidiphila type strain (ID 139908).</title>
        <authorList>
            <person name="Copeland A."/>
            <person name="Lapidus A."/>
            <person name="Glavina Del Rio T."/>
            <person name="Nolan M."/>
            <person name="Lucas S."/>
            <person name="Chen F."/>
            <person name="Tice H."/>
            <person name="Cheng J.F."/>
            <person name="Bruce D."/>
            <person name="Goodwin L."/>
            <person name="Pitluck S."/>
            <person name="Mikhailova N."/>
            <person name="Pati A."/>
            <person name="Ivanova N."/>
            <person name="Mavromatis K."/>
            <person name="Chen A."/>
            <person name="Palaniappan K."/>
            <person name="Chain P."/>
            <person name="Land M."/>
            <person name="Hauser L."/>
            <person name="Chang Y.J."/>
            <person name="Jeffries C.D."/>
            <person name="Chertkov O."/>
            <person name="Brettin T."/>
            <person name="Detter J.C."/>
            <person name="Han C."/>
            <person name="Ali Z."/>
            <person name="Tindall B.J."/>
            <person name="Goker M."/>
            <person name="Bristow J."/>
            <person name="Eisen J.A."/>
            <person name="Markowitz V."/>
            <person name="Hugenholtz P."/>
            <person name="Kyrpides N.C."/>
            <person name="Klenk H.P."/>
        </authorList>
    </citation>
    <scope>NUCLEOTIDE SEQUENCE [LARGE SCALE GENOMIC DNA]</scope>
    <source>
        <strain evidence="3">DSM 44928 / JCM 14897 / NBRC 102108 / NRRL B-24433 / ID139908</strain>
    </source>
</reference>
<dbReference type="KEGG" id="cai:Caci_6110"/>
<evidence type="ECO:0000256" key="1">
    <source>
        <dbReference type="SAM" id="SignalP"/>
    </source>
</evidence>
<dbReference type="InParanoid" id="C7QGT5"/>
<name>C7QGT5_CATAD</name>
<keyword evidence="3" id="KW-1185">Reference proteome</keyword>
<accession>C7QGT5</accession>
<evidence type="ECO:0000313" key="3">
    <source>
        <dbReference type="Proteomes" id="UP000000851"/>
    </source>
</evidence>
<dbReference type="eggNOG" id="COG1404">
    <property type="taxonomic scope" value="Bacteria"/>
</dbReference>
<feature type="chain" id="PRO_5039130529" evidence="1">
    <location>
        <begin position="28"/>
        <end position="663"/>
    </location>
</feature>
<dbReference type="STRING" id="479433.Caci_6110"/>
<dbReference type="RefSeq" id="WP_015794694.1">
    <property type="nucleotide sequence ID" value="NC_013131.1"/>
</dbReference>
<dbReference type="Proteomes" id="UP000000851">
    <property type="component" value="Chromosome"/>
</dbReference>
<evidence type="ECO:0000313" key="2">
    <source>
        <dbReference type="EMBL" id="ACU74965.1"/>
    </source>
</evidence>